<dbReference type="Pfam" id="PF09925">
    <property type="entry name" value="DUF2157"/>
    <property type="match status" value="1"/>
</dbReference>
<comment type="caution">
    <text evidence="3">The sequence shown here is derived from an EMBL/GenBank/DDBJ whole genome shotgun (WGS) entry which is preliminary data.</text>
</comment>
<accession>A0ABS4GME6</accession>
<evidence type="ECO:0000256" key="1">
    <source>
        <dbReference type="SAM" id="Phobius"/>
    </source>
</evidence>
<organism evidence="3 4">
    <name type="scientific">Ammoniphilus resinae</name>
    <dbReference type="NCBI Taxonomy" id="861532"/>
    <lineage>
        <taxon>Bacteria</taxon>
        <taxon>Bacillati</taxon>
        <taxon>Bacillota</taxon>
        <taxon>Bacilli</taxon>
        <taxon>Bacillales</taxon>
        <taxon>Paenibacillaceae</taxon>
        <taxon>Aneurinibacillus group</taxon>
        <taxon>Ammoniphilus</taxon>
    </lineage>
</organism>
<feature type="transmembrane region" description="Helical" evidence="1">
    <location>
        <begin position="121"/>
        <end position="140"/>
    </location>
</feature>
<evidence type="ECO:0000313" key="3">
    <source>
        <dbReference type="EMBL" id="MBP1931424.1"/>
    </source>
</evidence>
<feature type="transmembrane region" description="Helical" evidence="1">
    <location>
        <begin position="146"/>
        <end position="164"/>
    </location>
</feature>
<reference evidence="3 4" key="1">
    <citation type="submission" date="2021-03" db="EMBL/GenBank/DDBJ databases">
        <title>Genomic Encyclopedia of Type Strains, Phase IV (KMG-IV): sequencing the most valuable type-strain genomes for metagenomic binning, comparative biology and taxonomic classification.</title>
        <authorList>
            <person name="Goeker M."/>
        </authorList>
    </citation>
    <scope>NUCLEOTIDE SEQUENCE [LARGE SCALE GENOMIC DNA]</scope>
    <source>
        <strain evidence="3 4">DSM 24738</strain>
    </source>
</reference>
<feature type="transmembrane region" description="Helical" evidence="1">
    <location>
        <begin position="368"/>
        <end position="385"/>
    </location>
</feature>
<feature type="transmembrane region" description="Helical" evidence="1">
    <location>
        <begin position="344"/>
        <end position="362"/>
    </location>
</feature>
<evidence type="ECO:0000259" key="2">
    <source>
        <dbReference type="Pfam" id="PF09925"/>
    </source>
</evidence>
<keyword evidence="4" id="KW-1185">Reference proteome</keyword>
<evidence type="ECO:0000313" key="4">
    <source>
        <dbReference type="Proteomes" id="UP001519343"/>
    </source>
</evidence>
<keyword evidence="1" id="KW-0472">Membrane</keyword>
<feature type="transmembrane region" description="Helical" evidence="1">
    <location>
        <begin position="310"/>
        <end position="332"/>
    </location>
</feature>
<feature type="transmembrane region" description="Helical" evidence="1">
    <location>
        <begin position="94"/>
        <end position="114"/>
    </location>
</feature>
<proteinExistence type="predicted"/>
<keyword evidence="1" id="KW-1133">Transmembrane helix</keyword>
<feature type="transmembrane region" description="Helical" evidence="1">
    <location>
        <begin position="37"/>
        <end position="58"/>
    </location>
</feature>
<gene>
    <name evidence="3" type="ORF">J2Z37_001421</name>
</gene>
<dbReference type="InterPro" id="IPR018677">
    <property type="entry name" value="DUF2157"/>
</dbReference>
<feature type="transmembrane region" description="Helical" evidence="1">
    <location>
        <begin position="239"/>
        <end position="259"/>
    </location>
</feature>
<feature type="transmembrane region" description="Helical" evidence="1">
    <location>
        <begin position="271"/>
        <end position="290"/>
    </location>
</feature>
<name>A0ABS4GME6_9BACL</name>
<keyword evidence="1" id="KW-0812">Transmembrane</keyword>
<dbReference type="EMBL" id="JAGGKT010000002">
    <property type="protein sequence ID" value="MBP1931424.1"/>
    <property type="molecule type" value="Genomic_DNA"/>
</dbReference>
<feature type="transmembrane region" description="Helical" evidence="1">
    <location>
        <begin position="169"/>
        <end position="186"/>
    </location>
</feature>
<protein>
    <submittedName>
        <fullName evidence="3">Membrane protein</fullName>
    </submittedName>
</protein>
<feature type="domain" description="DUF2157" evidence="2">
    <location>
        <begin position="12"/>
        <end position="146"/>
    </location>
</feature>
<sequence length="397" mass="45759">MSQKWLRREGLEWVDKEIITHEQYEKILQLYPEQHRMISFLPIFASILVGLSLLTFVASNWDGMSQITRFVILLITMLGFYSAGFTLYRKGHPWVGQGLLGLGVVTFGASMILIGQMFHLIAYDARVFAIWALAGLGMLYLYRRNFFYFITAVILFTGQVYAMVSFGEASWLILVLTLFGLGIYAWSTLHSLVGWLLSFLLGIQIVFLIFSNDIAWSWLSIIPIGFYAVGLLLEKRSVAGGFLFWSHTFGVIFASVMVFAQSDVRDHTDFLANPIAYMILFLGLLILAVYKSGWEKGKLVPVVLFLPMFYLPFGDLLYLLILFVFSLLLIYYGDQEEHRWKSKMGVILFMYSCFLGYIQLAWDFLDKSLFFLLGGIMLFVIHWLLRRRDRWMTKGGE</sequence>
<feature type="transmembrane region" description="Helical" evidence="1">
    <location>
        <begin position="70"/>
        <end position="88"/>
    </location>
</feature>
<dbReference type="Proteomes" id="UP001519343">
    <property type="component" value="Unassembled WGS sequence"/>
</dbReference>
<dbReference type="RefSeq" id="WP_209809488.1">
    <property type="nucleotide sequence ID" value="NZ_JAGGKT010000002.1"/>
</dbReference>